<keyword evidence="4 6" id="KW-0732">Signal</keyword>
<evidence type="ECO:0000256" key="3">
    <source>
        <dbReference type="ARBA" id="ARBA00022723"/>
    </source>
</evidence>
<evidence type="ECO:0000256" key="6">
    <source>
        <dbReference type="SAM" id="SignalP"/>
    </source>
</evidence>
<evidence type="ECO:0000256" key="1">
    <source>
        <dbReference type="ARBA" id="ARBA00009175"/>
    </source>
</evidence>
<name>A0A495AE66_9BACI</name>
<dbReference type="GO" id="GO:0030973">
    <property type="term" value="F:molybdate ion binding"/>
    <property type="evidence" value="ECO:0007669"/>
    <property type="project" value="TreeGrafter"/>
</dbReference>
<feature type="binding site" evidence="5">
    <location>
        <position position="188"/>
    </location>
    <ligand>
        <name>molybdate</name>
        <dbReference type="ChEBI" id="CHEBI:36264"/>
    </ligand>
</feature>
<feature type="binding site" evidence="5">
    <location>
        <position position="143"/>
    </location>
    <ligand>
        <name>molybdate</name>
        <dbReference type="ChEBI" id="CHEBI:36264"/>
    </ligand>
</feature>
<dbReference type="Pfam" id="PF13531">
    <property type="entry name" value="SBP_bac_11"/>
    <property type="match status" value="1"/>
</dbReference>
<dbReference type="AlphaFoldDB" id="A0A495AE66"/>
<dbReference type="PANTHER" id="PTHR30632">
    <property type="entry name" value="MOLYBDATE-BINDING PERIPLASMIC PROTEIN"/>
    <property type="match status" value="1"/>
</dbReference>
<dbReference type="Gene3D" id="3.40.190.10">
    <property type="entry name" value="Periplasmic binding protein-like II"/>
    <property type="match status" value="2"/>
</dbReference>
<dbReference type="PANTHER" id="PTHR30632:SF0">
    <property type="entry name" value="SULFATE-BINDING PROTEIN"/>
    <property type="match status" value="1"/>
</dbReference>
<dbReference type="OrthoDB" id="9785015at2"/>
<dbReference type="InterPro" id="IPR005950">
    <property type="entry name" value="ModA"/>
</dbReference>
<dbReference type="Proteomes" id="UP000269301">
    <property type="component" value="Unassembled WGS sequence"/>
</dbReference>
<gene>
    <name evidence="7" type="primary">modA</name>
    <name evidence="7" type="ORF">D8M06_00070</name>
</gene>
<dbReference type="GO" id="GO:1901359">
    <property type="term" value="F:tungstate binding"/>
    <property type="evidence" value="ECO:0007669"/>
    <property type="project" value="UniProtKB-ARBA"/>
</dbReference>
<feature type="signal peptide" evidence="6">
    <location>
        <begin position="1"/>
        <end position="20"/>
    </location>
</feature>
<organism evidence="7 8">
    <name type="scientific">Oceanobacillus halophilus</name>
    <dbReference type="NCBI Taxonomy" id="930130"/>
    <lineage>
        <taxon>Bacteria</taxon>
        <taxon>Bacillati</taxon>
        <taxon>Bacillota</taxon>
        <taxon>Bacilli</taxon>
        <taxon>Bacillales</taxon>
        <taxon>Bacillaceae</taxon>
        <taxon>Oceanobacillus</taxon>
    </lineage>
</organism>
<comment type="similarity">
    <text evidence="1">Belongs to the bacterial solute-binding protein ModA family.</text>
</comment>
<dbReference type="InterPro" id="IPR050682">
    <property type="entry name" value="ModA/WtpA"/>
</dbReference>
<dbReference type="EMBL" id="RBZP01000001">
    <property type="protein sequence ID" value="RKQ37245.1"/>
    <property type="molecule type" value="Genomic_DNA"/>
</dbReference>
<dbReference type="NCBIfam" id="TIGR01256">
    <property type="entry name" value="modA"/>
    <property type="match status" value="1"/>
</dbReference>
<evidence type="ECO:0000256" key="5">
    <source>
        <dbReference type="PIRSR" id="PIRSR004846-1"/>
    </source>
</evidence>
<dbReference type="RefSeq" id="WP_121202327.1">
    <property type="nucleotide sequence ID" value="NZ_RBZP01000001.1"/>
</dbReference>
<feature type="chain" id="PRO_5038852350" evidence="6">
    <location>
        <begin position="21"/>
        <end position="257"/>
    </location>
</feature>
<dbReference type="PROSITE" id="PS51257">
    <property type="entry name" value="PROKAR_LIPOPROTEIN"/>
    <property type="match status" value="1"/>
</dbReference>
<comment type="caution">
    <text evidence="7">The sequence shown here is derived from an EMBL/GenBank/DDBJ whole genome shotgun (WGS) entry which is preliminary data.</text>
</comment>
<feature type="binding site" evidence="5">
    <location>
        <position position="170"/>
    </location>
    <ligand>
        <name>molybdate</name>
        <dbReference type="ChEBI" id="CHEBI:36264"/>
    </ligand>
</feature>
<keyword evidence="2 5" id="KW-0500">Molybdenum</keyword>
<dbReference type="GO" id="GO:0015689">
    <property type="term" value="P:molybdate ion transport"/>
    <property type="evidence" value="ECO:0007669"/>
    <property type="project" value="InterPro"/>
</dbReference>
<dbReference type="GO" id="GO:0046872">
    <property type="term" value="F:metal ion binding"/>
    <property type="evidence" value="ECO:0007669"/>
    <property type="project" value="UniProtKB-KW"/>
</dbReference>
<dbReference type="PIRSF" id="PIRSF004846">
    <property type="entry name" value="ModA"/>
    <property type="match status" value="1"/>
</dbReference>
<sequence>MKRFRLILLILFLLTSSGCASSSESSNTIKLTVSAASSMTESLLELKDAFEKENPSIEISYNFGGSGALRKQIEQGAPIDLFFSASSDDYNKLVKHEMVHVGTAIFENKLVLIKSEQAKFNSIGKFLQQDGMMAIGTPESVPAGNYAKEALENLEAWEKLKDRVVFTKDVSQVLTLVSQGAVEAGIVYSSDLMHSNNIFLVEEFTRELHSSIEYFAAVIKNREQNDEVFKAREKFYQFILEDTAMEIFEHYGFQMEK</sequence>
<proteinExistence type="inferred from homology"/>
<feature type="binding site" evidence="5">
    <location>
        <position position="66"/>
    </location>
    <ligand>
        <name>molybdate</name>
        <dbReference type="ChEBI" id="CHEBI:36264"/>
    </ligand>
</feature>
<reference evidence="7 8" key="1">
    <citation type="journal article" date="2016" name="Int. J. Syst. Evol. Microbiol.">
        <title>Oceanobacillus halophilus sp. nov., a novel moderately halophilic bacterium from a hypersaline lake.</title>
        <authorList>
            <person name="Amoozegar M.A."/>
            <person name="Bagheri M."/>
            <person name="Makhdoumi A."/>
            <person name="Nikou M.M."/>
            <person name="Fazeli S.A.S."/>
            <person name="Schumann P."/>
            <person name="Sproer C."/>
            <person name="Sanchez-Porro C."/>
            <person name="Ventosa A."/>
        </authorList>
    </citation>
    <scope>NUCLEOTIDE SEQUENCE [LARGE SCALE GENOMIC DNA]</scope>
    <source>
        <strain evidence="7 8">DSM 23996</strain>
    </source>
</reference>
<evidence type="ECO:0000313" key="8">
    <source>
        <dbReference type="Proteomes" id="UP000269301"/>
    </source>
</evidence>
<evidence type="ECO:0000256" key="4">
    <source>
        <dbReference type="ARBA" id="ARBA00022729"/>
    </source>
</evidence>
<protein>
    <submittedName>
        <fullName evidence="7">Molybdate ABC transporter substrate-binding protein</fullName>
    </submittedName>
</protein>
<accession>A0A495AE66</accession>
<feature type="binding site" evidence="5">
    <location>
        <position position="38"/>
    </location>
    <ligand>
        <name>molybdate</name>
        <dbReference type="ChEBI" id="CHEBI:36264"/>
    </ligand>
</feature>
<keyword evidence="3 5" id="KW-0479">Metal-binding</keyword>
<dbReference type="SUPFAM" id="SSF53850">
    <property type="entry name" value="Periplasmic binding protein-like II"/>
    <property type="match status" value="1"/>
</dbReference>
<evidence type="ECO:0000256" key="2">
    <source>
        <dbReference type="ARBA" id="ARBA00022505"/>
    </source>
</evidence>
<keyword evidence="8" id="KW-1185">Reference proteome</keyword>
<dbReference type="FunFam" id="3.40.190.10:FF:000035">
    <property type="entry name" value="Molybdate ABC transporter substrate-binding protein"/>
    <property type="match status" value="1"/>
</dbReference>
<evidence type="ECO:0000313" key="7">
    <source>
        <dbReference type="EMBL" id="RKQ37245.1"/>
    </source>
</evidence>